<feature type="transmembrane region" description="Helical" evidence="1">
    <location>
        <begin position="232"/>
        <end position="258"/>
    </location>
</feature>
<protein>
    <recommendedName>
        <fullName evidence="4">DUF4013 domain-containing protein</fullName>
    </recommendedName>
</protein>
<feature type="transmembrane region" description="Helical" evidence="1">
    <location>
        <begin position="20"/>
        <end position="45"/>
    </location>
</feature>
<dbReference type="EMBL" id="QICB01000001">
    <property type="protein sequence ID" value="RNL21284.1"/>
    <property type="molecule type" value="Genomic_DNA"/>
</dbReference>
<evidence type="ECO:0008006" key="4">
    <source>
        <dbReference type="Google" id="ProtNLM"/>
    </source>
</evidence>
<dbReference type="OrthoDB" id="3181212at2"/>
<keyword evidence="1" id="KW-0472">Membrane</keyword>
<dbReference type="RefSeq" id="WP_123197126.1">
    <property type="nucleotide sequence ID" value="NZ_QICB01000001.1"/>
</dbReference>
<feature type="transmembrane region" description="Helical" evidence="1">
    <location>
        <begin position="129"/>
        <end position="151"/>
    </location>
</feature>
<sequence>MKQEYFFRSWRAVRGSDAWLGKICLLALVSLIPVFGPVVVSGYLLGWARDAAWGMDNPMPKHIFGNEDGSLYRRGFFALLIGLATALAVFVGVFVLVSLLGFAGGLFAALFDGSRYTGLMVFPALFGSFGVFAASVVAVFAVQFFAWVALIRMSIYDTLSSGFQLRHVWCMIRRDPAGLLRIFFCGLLATLVVGAVMSVVWFVVLFLGMIAAMSVAGFADYSGVSALGLGGLAALGFIAALLFALAVAYVSVVCAVMVQALVYRSLGYWAAQFDVARWGSQDDPLPPPCFQEAGRYGF</sequence>
<keyword evidence="3" id="KW-1185">Reference proteome</keyword>
<dbReference type="InterPro" id="IPR025098">
    <property type="entry name" value="DUF4013"/>
</dbReference>
<evidence type="ECO:0000313" key="2">
    <source>
        <dbReference type="EMBL" id="RNL21284.1"/>
    </source>
</evidence>
<gene>
    <name evidence="2" type="ORF">DMP07_00035</name>
</gene>
<comment type="caution">
    <text evidence="2">The sequence shown here is derived from an EMBL/GenBank/DDBJ whole genome shotgun (WGS) entry which is preliminary data.</text>
</comment>
<dbReference type="Pfam" id="PF13197">
    <property type="entry name" value="DUF4013"/>
    <property type="match status" value="1"/>
</dbReference>
<feature type="transmembrane region" description="Helical" evidence="1">
    <location>
        <begin position="76"/>
        <end position="109"/>
    </location>
</feature>
<evidence type="ECO:0000256" key="1">
    <source>
        <dbReference type="SAM" id="Phobius"/>
    </source>
</evidence>
<accession>A0A3N0AGR0</accession>
<dbReference type="Proteomes" id="UP000267368">
    <property type="component" value="Unassembled WGS sequence"/>
</dbReference>
<proteinExistence type="predicted"/>
<keyword evidence="1" id="KW-1133">Transmembrane helix</keyword>
<reference evidence="3" key="1">
    <citation type="submission" date="2018-05" db="EMBL/GenBank/DDBJ databases">
        <title>Genome Sequencing of selected type strains of the family Eggerthellaceae.</title>
        <authorList>
            <person name="Danylec N."/>
            <person name="Stoll D.A."/>
            <person name="Doetsch A."/>
            <person name="Huch M."/>
        </authorList>
    </citation>
    <scope>NUCLEOTIDE SEQUENCE [LARGE SCALE GENOMIC DNA]</scope>
    <source>
        <strain evidence="3">DSM 17537</strain>
    </source>
</reference>
<dbReference type="AlphaFoldDB" id="A0A3N0AGR0"/>
<evidence type="ECO:0000313" key="3">
    <source>
        <dbReference type="Proteomes" id="UP000267368"/>
    </source>
</evidence>
<name>A0A3N0AGR0_9ACTN</name>
<organism evidence="2 3">
    <name type="scientific">Slackia faecicanis</name>
    <dbReference type="NCBI Taxonomy" id="255723"/>
    <lineage>
        <taxon>Bacteria</taxon>
        <taxon>Bacillati</taxon>
        <taxon>Actinomycetota</taxon>
        <taxon>Coriobacteriia</taxon>
        <taxon>Eggerthellales</taxon>
        <taxon>Eggerthellaceae</taxon>
        <taxon>Slackia</taxon>
    </lineage>
</organism>
<keyword evidence="1" id="KW-0812">Transmembrane</keyword>
<feature type="transmembrane region" description="Helical" evidence="1">
    <location>
        <begin position="179"/>
        <end position="212"/>
    </location>
</feature>